<gene>
    <name evidence="2" type="ORF">ENR47_12455</name>
</gene>
<comment type="caution">
    <text evidence="2">The sequence shown here is derived from an EMBL/GenBank/DDBJ whole genome shotgun (WGS) entry which is preliminary data.</text>
</comment>
<dbReference type="AlphaFoldDB" id="A0A832M4A7"/>
<protein>
    <recommendedName>
        <fullName evidence="3">DUF1682 domain-containing protein</fullName>
    </recommendedName>
</protein>
<sequence length="180" mass="20945">MSFKLVSCLSTAVIYCISVNPVAAIDVISEYGSRSTQTIATNPLKIIEREQRRLEREQRKREREERMELRRTEREQRRLQNQQELEQRQKELEAARQAATEQQRLEAERRRQYFESLSPEAQKAYLAEQQAQRAQANKAAALFLLMLFAGGSGSSQQNDSQKIECNTWDDYANAGSRRCR</sequence>
<evidence type="ECO:0000313" key="2">
    <source>
        <dbReference type="EMBL" id="HGW95074.1"/>
    </source>
</evidence>
<accession>A0A832M4A7</accession>
<feature type="region of interest" description="Disordered" evidence="1">
    <location>
        <begin position="54"/>
        <end position="104"/>
    </location>
</feature>
<proteinExistence type="predicted"/>
<organism evidence="2">
    <name type="scientific">Oscillatoriales cyanobacterium SpSt-402</name>
    <dbReference type="NCBI Taxonomy" id="2282168"/>
    <lineage>
        <taxon>Bacteria</taxon>
        <taxon>Bacillati</taxon>
        <taxon>Cyanobacteriota</taxon>
        <taxon>Cyanophyceae</taxon>
        <taxon>Oscillatoriophycideae</taxon>
        <taxon>Oscillatoriales</taxon>
    </lineage>
</organism>
<reference evidence="2" key="1">
    <citation type="journal article" date="2020" name="mSystems">
        <title>Genome- and Community-Level Interaction Insights into Carbon Utilization and Element Cycling Functions of Hydrothermarchaeota in Hydrothermal Sediment.</title>
        <authorList>
            <person name="Zhou Z."/>
            <person name="Liu Y."/>
            <person name="Xu W."/>
            <person name="Pan J."/>
            <person name="Luo Z.H."/>
            <person name="Li M."/>
        </authorList>
    </citation>
    <scope>NUCLEOTIDE SEQUENCE [LARGE SCALE GENOMIC DNA]</scope>
    <source>
        <strain evidence="2">SpSt-402</strain>
    </source>
</reference>
<dbReference type="EMBL" id="DSRD01000773">
    <property type="protein sequence ID" value="HGW95074.1"/>
    <property type="molecule type" value="Genomic_DNA"/>
</dbReference>
<feature type="compositionally biased region" description="Basic and acidic residues" evidence="1">
    <location>
        <begin position="85"/>
        <end position="94"/>
    </location>
</feature>
<evidence type="ECO:0000256" key="1">
    <source>
        <dbReference type="SAM" id="MobiDB-lite"/>
    </source>
</evidence>
<name>A0A832M4A7_9CYAN</name>
<feature type="compositionally biased region" description="Basic and acidic residues" evidence="1">
    <location>
        <begin position="54"/>
        <end position="78"/>
    </location>
</feature>
<evidence type="ECO:0008006" key="3">
    <source>
        <dbReference type="Google" id="ProtNLM"/>
    </source>
</evidence>